<feature type="chain" id="PRO_5014708377" description="SH3b domain-containing protein" evidence="1">
    <location>
        <begin position="23"/>
        <end position="187"/>
    </location>
</feature>
<organism evidence="2 3">
    <name type="scientific">Candidatus Portnoybacteria bacterium CG_4_10_14_0_2_um_filter_39_11</name>
    <dbReference type="NCBI Taxonomy" id="1974797"/>
    <lineage>
        <taxon>Bacteria</taxon>
        <taxon>Candidatus Portnoyibacteriota</taxon>
    </lineage>
</organism>
<gene>
    <name evidence="2" type="ORF">COY09_01890</name>
</gene>
<proteinExistence type="predicted"/>
<evidence type="ECO:0000313" key="3">
    <source>
        <dbReference type="Proteomes" id="UP000231071"/>
    </source>
</evidence>
<feature type="signal peptide" evidence="1">
    <location>
        <begin position="1"/>
        <end position="22"/>
    </location>
</feature>
<accession>A0A2M7UI33</accession>
<name>A0A2M7UI33_9BACT</name>
<evidence type="ECO:0008006" key="4">
    <source>
        <dbReference type="Google" id="ProtNLM"/>
    </source>
</evidence>
<dbReference type="PROSITE" id="PS51257">
    <property type="entry name" value="PROKAR_LIPOPROTEIN"/>
    <property type="match status" value="1"/>
</dbReference>
<evidence type="ECO:0000313" key="2">
    <source>
        <dbReference type="EMBL" id="PIZ70905.1"/>
    </source>
</evidence>
<keyword evidence="1" id="KW-0732">Signal</keyword>
<dbReference type="EMBL" id="PFOI01000032">
    <property type="protein sequence ID" value="PIZ70905.1"/>
    <property type="molecule type" value="Genomic_DNA"/>
</dbReference>
<dbReference type="Proteomes" id="UP000231071">
    <property type="component" value="Unassembled WGS sequence"/>
</dbReference>
<reference evidence="3" key="1">
    <citation type="submission" date="2017-09" db="EMBL/GenBank/DDBJ databases">
        <title>Depth-based differentiation of microbial function through sediment-hosted aquifers and enrichment of novel symbionts in the deep terrestrial subsurface.</title>
        <authorList>
            <person name="Probst A.J."/>
            <person name="Ladd B."/>
            <person name="Jarett J.K."/>
            <person name="Geller-Mcgrath D.E."/>
            <person name="Sieber C.M.K."/>
            <person name="Emerson J.B."/>
            <person name="Anantharaman K."/>
            <person name="Thomas B.C."/>
            <person name="Malmstrom R."/>
            <person name="Stieglmeier M."/>
            <person name="Klingl A."/>
            <person name="Woyke T."/>
            <person name="Ryan C.M."/>
            <person name="Banfield J.F."/>
        </authorList>
    </citation>
    <scope>NUCLEOTIDE SEQUENCE [LARGE SCALE GENOMIC DNA]</scope>
</reference>
<sequence length="187" mass="20516">MFRLGCAIVALACLMLTGCSQEEPITQVDNQSANNQMIALVAGSPEITKYLPKSPEILVMGDNKAPIAEWIIRPSGYVIRLSLERGYLGGCINRNVLHLGVLVRRVTPISSWEMFNGHVAAWSNGWWQKCAAIYESRTGWCKAWCNPTFRDIQGGWYDAFITVGASAAVAWWLATIITPVSVGALAI</sequence>
<comment type="caution">
    <text evidence="2">The sequence shown here is derived from an EMBL/GenBank/DDBJ whole genome shotgun (WGS) entry which is preliminary data.</text>
</comment>
<evidence type="ECO:0000256" key="1">
    <source>
        <dbReference type="SAM" id="SignalP"/>
    </source>
</evidence>
<protein>
    <recommendedName>
        <fullName evidence="4">SH3b domain-containing protein</fullName>
    </recommendedName>
</protein>
<dbReference type="AlphaFoldDB" id="A0A2M7UI33"/>